<keyword evidence="4" id="KW-1185">Reference proteome</keyword>
<dbReference type="RefSeq" id="WP_103286968.1">
    <property type="nucleotide sequence ID" value="NZ_LT981265.1"/>
</dbReference>
<dbReference type="EMBL" id="LT981265">
    <property type="protein sequence ID" value="SPC34364.1"/>
    <property type="molecule type" value="Genomic_DNA"/>
</dbReference>
<reference evidence="4" key="1">
    <citation type="submission" date="2018-01" db="EMBL/GenBank/DDBJ databases">
        <authorList>
            <person name="Kerou L M."/>
        </authorList>
    </citation>
    <scope>NUCLEOTIDE SEQUENCE [LARGE SCALE GENOMIC DNA]</scope>
    <source>
        <strain evidence="4">SCU2</strain>
    </source>
</reference>
<dbReference type="AlphaFoldDB" id="A0A2K5ARY5"/>
<dbReference type="InterPro" id="IPR056504">
    <property type="entry name" value="HTH_HVO_0163_N"/>
</dbReference>
<evidence type="ECO:0000259" key="2">
    <source>
        <dbReference type="Pfam" id="PF24266"/>
    </source>
</evidence>
<organism evidence="3 4">
    <name type="scientific">Candidatus Nitrosocaldus cavascurensis</name>
    <dbReference type="NCBI Taxonomy" id="2058097"/>
    <lineage>
        <taxon>Archaea</taxon>
        <taxon>Nitrososphaerota</taxon>
        <taxon>Nitrososphaeria</taxon>
        <taxon>Candidatus Nitrosocaldales</taxon>
        <taxon>Candidatus Nitrosocaldaceae</taxon>
        <taxon>Candidatus Nitrosocaldus</taxon>
    </lineage>
</organism>
<dbReference type="PANTHER" id="PTHR36216">
    <property type="entry name" value="TRANSCRIPTIONAL REGULATOR, TRMB"/>
    <property type="match status" value="1"/>
</dbReference>
<dbReference type="GO" id="GO:0003700">
    <property type="term" value="F:DNA-binding transcription factor activity"/>
    <property type="evidence" value="ECO:0007669"/>
    <property type="project" value="InterPro"/>
</dbReference>
<dbReference type="KEGG" id="ncv:NCAV_1197"/>
<accession>A0A2K5ARY5</accession>
<dbReference type="GeneID" id="41595203"/>
<dbReference type="InterPro" id="IPR011991">
    <property type="entry name" value="ArsR-like_HTH"/>
</dbReference>
<evidence type="ECO:0000313" key="4">
    <source>
        <dbReference type="Proteomes" id="UP000236248"/>
    </source>
</evidence>
<dbReference type="PANTHER" id="PTHR36216:SF1">
    <property type="entry name" value="HTH ARSR-TYPE DOMAIN-CONTAINING PROTEIN"/>
    <property type="match status" value="1"/>
</dbReference>
<protein>
    <submittedName>
        <fullName evidence="3">Transcriptional regulator, ArsR family</fullName>
    </submittedName>
</protein>
<sequence length="165" mass="19361">MSNIRNTILEYISKNPGIRYRELLRMLGLTNGVLSYHLYRLESEQMIRIERDGGMTRYYASDVKQDEANILGMLRIPTARRIISYMLENDGSATLDEIAFMLGKAQSTIFWHMKRLMEKGLVNKHDSKYMLRSKHLIAEVLARYNEQLVERVADNYADMMEDLNF</sequence>
<proteinExistence type="predicted"/>
<dbReference type="Pfam" id="PF01022">
    <property type="entry name" value="HTH_5"/>
    <property type="match status" value="1"/>
</dbReference>
<feature type="domain" description="HVO-0163 N-terminal HTH" evidence="2">
    <location>
        <begin position="3"/>
        <end position="68"/>
    </location>
</feature>
<feature type="domain" description="HTH arsR-type" evidence="1">
    <location>
        <begin position="77"/>
        <end position="124"/>
    </location>
</feature>
<dbReference type="CDD" id="cd00090">
    <property type="entry name" value="HTH_ARSR"/>
    <property type="match status" value="1"/>
</dbReference>
<dbReference type="SUPFAM" id="SSF46785">
    <property type="entry name" value="Winged helix' DNA-binding domain"/>
    <property type="match status" value="2"/>
</dbReference>
<evidence type="ECO:0000313" key="3">
    <source>
        <dbReference type="EMBL" id="SPC34364.1"/>
    </source>
</evidence>
<evidence type="ECO:0000259" key="1">
    <source>
        <dbReference type="Pfam" id="PF01022"/>
    </source>
</evidence>
<dbReference type="Proteomes" id="UP000236248">
    <property type="component" value="Chromosome NCAV"/>
</dbReference>
<dbReference type="Gene3D" id="1.10.10.10">
    <property type="entry name" value="Winged helix-like DNA-binding domain superfamily/Winged helix DNA-binding domain"/>
    <property type="match status" value="2"/>
</dbReference>
<dbReference type="InterPro" id="IPR036388">
    <property type="entry name" value="WH-like_DNA-bd_sf"/>
</dbReference>
<gene>
    <name evidence="3" type="ORF">NCAV_1197</name>
</gene>
<name>A0A2K5ARY5_9ARCH</name>
<dbReference type="InterPro" id="IPR001845">
    <property type="entry name" value="HTH_ArsR_DNA-bd_dom"/>
</dbReference>
<dbReference type="Pfam" id="PF24266">
    <property type="entry name" value="HTH_HVO_0163_N"/>
    <property type="match status" value="1"/>
</dbReference>
<dbReference type="InterPro" id="IPR036390">
    <property type="entry name" value="WH_DNA-bd_sf"/>
</dbReference>